<feature type="region of interest" description="Disordered" evidence="1">
    <location>
        <begin position="96"/>
        <end position="161"/>
    </location>
</feature>
<gene>
    <name evidence="2" type="primary">BQ5605_C028g10517</name>
    <name evidence="2" type="ORF">BQ5605_C028G10517</name>
</gene>
<evidence type="ECO:0000313" key="2">
    <source>
        <dbReference type="EMBL" id="SGZ12622.1"/>
    </source>
</evidence>
<dbReference type="GO" id="GO:0006400">
    <property type="term" value="P:tRNA modification"/>
    <property type="evidence" value="ECO:0007669"/>
    <property type="project" value="InterPro"/>
</dbReference>
<dbReference type="PANTHER" id="PTHR13452">
    <property type="entry name" value="THUMP DOMAIN CONTAINING PROTEIN 1-RELATED"/>
    <property type="match status" value="1"/>
</dbReference>
<dbReference type="SUPFAM" id="SSF143437">
    <property type="entry name" value="THUMP domain-like"/>
    <property type="match status" value="1"/>
</dbReference>
<dbReference type="EMBL" id="FQNC01000080">
    <property type="protein sequence ID" value="SGZ12622.1"/>
    <property type="molecule type" value="Genomic_DNA"/>
</dbReference>
<dbReference type="Gene3D" id="3.30.2300.10">
    <property type="entry name" value="THUMP superfamily"/>
    <property type="match status" value="1"/>
</dbReference>
<dbReference type="STRING" id="796604.A0A2X0PJN8"/>
<dbReference type="GO" id="GO:0003723">
    <property type="term" value="F:RNA binding"/>
    <property type="evidence" value="ECO:0007669"/>
    <property type="project" value="InterPro"/>
</dbReference>
<feature type="compositionally biased region" description="Low complexity" evidence="1">
    <location>
        <begin position="141"/>
        <end position="151"/>
    </location>
</feature>
<dbReference type="Proteomes" id="UP000249464">
    <property type="component" value="Unassembled WGS sequence"/>
</dbReference>
<dbReference type="PANTHER" id="PTHR13452:SF10">
    <property type="entry name" value="THUMP DOMAIN-CONTAINING PROTEIN 1"/>
    <property type="match status" value="1"/>
</dbReference>
<dbReference type="InterPro" id="IPR040183">
    <property type="entry name" value="THUMPD1-like"/>
</dbReference>
<dbReference type="AlphaFoldDB" id="A0A2X0PJN8"/>
<feature type="compositionally biased region" description="Acidic residues" evidence="1">
    <location>
        <begin position="98"/>
        <end position="119"/>
    </location>
</feature>
<reference evidence="2 3" key="1">
    <citation type="submission" date="2016-11" db="EMBL/GenBank/DDBJ databases">
        <authorList>
            <person name="Jaros S."/>
            <person name="Januszkiewicz K."/>
            <person name="Wedrychowicz H."/>
        </authorList>
    </citation>
    <scope>NUCLEOTIDE SEQUENCE [LARGE SCALE GENOMIC DNA]</scope>
</reference>
<accession>A0A2X0PJN8</accession>
<proteinExistence type="predicted"/>
<keyword evidence="3" id="KW-1185">Reference proteome</keyword>
<evidence type="ECO:0000313" key="3">
    <source>
        <dbReference type="Proteomes" id="UP000249464"/>
    </source>
</evidence>
<feature type="region of interest" description="Disordered" evidence="1">
    <location>
        <begin position="70"/>
        <end position="89"/>
    </location>
</feature>
<sequence length="414" mass="45810">MPAPRRKNKKKYLTSGGGHYTSKRQVGGPGIFITTIRGKEPRCVQEFYNVLDEVADRLYPKERLAELEKLRPVKAATTNGPDAVKNMDEDTAQAPIQAEEEPEQEPPQVEEEEEEEDQLIEAQIAREIAALNPRKPKKPKPSSSSDPTSTTKGDKSKKEKARFLSVETGTECGQFHFGRCPTRGADEGDADYLALATVCFFSIAWPYDPVELCKAIVDDLQSTRVIKTRSVRTRTRSNPISALLTRLLLPPVDTSRFCLRLTPVSTSCHAMKTETVLEKSKELIRRTFEEYAASKALSEFTFAIEPSIRSHSEPLTRTYLIEQIGLIIKDLALSTSLSLKANLSQPDLVIIPVVLMKEYALGIVEGRGWGGEGKKWNLDALGADINQKLLGGGEKEDGRVEVINRSTGGAIPTL</sequence>
<feature type="region of interest" description="Disordered" evidence="1">
    <location>
        <begin position="1"/>
        <end position="27"/>
    </location>
</feature>
<feature type="compositionally biased region" description="Basic residues" evidence="1">
    <location>
        <begin position="1"/>
        <end position="12"/>
    </location>
</feature>
<name>A0A2X0PJN8_9BASI</name>
<evidence type="ECO:0000256" key="1">
    <source>
        <dbReference type="SAM" id="MobiDB-lite"/>
    </source>
</evidence>
<dbReference type="CDD" id="cd11717">
    <property type="entry name" value="THUMP_THUMPD1_like"/>
    <property type="match status" value="1"/>
</dbReference>
<protein>
    <submittedName>
        <fullName evidence="2">BQ5605_C028g10517 protein</fullName>
    </submittedName>
</protein>
<organism evidence="2 3">
    <name type="scientific">Microbotryum silenes-dioicae</name>
    <dbReference type="NCBI Taxonomy" id="796604"/>
    <lineage>
        <taxon>Eukaryota</taxon>
        <taxon>Fungi</taxon>
        <taxon>Dikarya</taxon>
        <taxon>Basidiomycota</taxon>
        <taxon>Pucciniomycotina</taxon>
        <taxon>Microbotryomycetes</taxon>
        <taxon>Microbotryales</taxon>
        <taxon>Microbotryaceae</taxon>
        <taxon>Microbotryum</taxon>
    </lineage>
</organism>